<dbReference type="GO" id="GO:0031624">
    <property type="term" value="F:ubiquitin conjugating enzyme binding"/>
    <property type="evidence" value="ECO:0007669"/>
    <property type="project" value="TreeGrafter"/>
</dbReference>
<dbReference type="InterPro" id="IPR014764">
    <property type="entry name" value="DCN-prot"/>
</dbReference>
<gene>
    <name evidence="3" type="ORF">O6P43_017239</name>
</gene>
<dbReference type="GO" id="GO:0097602">
    <property type="term" value="F:cullin family protein binding"/>
    <property type="evidence" value="ECO:0007669"/>
    <property type="project" value="TreeGrafter"/>
</dbReference>
<reference evidence="3" key="1">
    <citation type="journal article" date="2023" name="Science">
        <title>Elucidation of the pathway for biosynthesis of saponin adjuvants from the soapbark tree.</title>
        <authorList>
            <person name="Reed J."/>
            <person name="Orme A."/>
            <person name="El-Demerdash A."/>
            <person name="Owen C."/>
            <person name="Martin L.B.B."/>
            <person name="Misra R.C."/>
            <person name="Kikuchi S."/>
            <person name="Rejzek M."/>
            <person name="Martin A.C."/>
            <person name="Harkess A."/>
            <person name="Leebens-Mack J."/>
            <person name="Louveau T."/>
            <person name="Stephenson M.J."/>
            <person name="Osbourn A."/>
        </authorList>
    </citation>
    <scope>NUCLEOTIDE SEQUENCE</scope>
    <source>
        <strain evidence="3">S10</strain>
    </source>
</reference>
<dbReference type="KEGG" id="qsa:O6P43_017239"/>
<dbReference type="Gene3D" id="1.10.238.200">
    <property type="entry name" value="Cullin, PONY binding domain"/>
    <property type="match status" value="1"/>
</dbReference>
<comment type="caution">
    <text evidence="3">The sequence shown here is derived from an EMBL/GenBank/DDBJ whole genome shotgun (WGS) entry which is preliminary data.</text>
</comment>
<accession>A0AAD7PPB3</accession>
<dbReference type="PROSITE" id="PS51229">
    <property type="entry name" value="DCUN1"/>
    <property type="match status" value="1"/>
</dbReference>
<comment type="function">
    <text evidence="1">Neddylation of cullins play an essential role in the regulation of SCF-type complexes activity.</text>
</comment>
<dbReference type="PANTHER" id="PTHR12281">
    <property type="entry name" value="RP42 RELATED"/>
    <property type="match status" value="1"/>
</dbReference>
<evidence type="ECO:0000256" key="1">
    <source>
        <dbReference type="RuleBase" id="RU410713"/>
    </source>
</evidence>
<organism evidence="3 4">
    <name type="scientific">Quillaja saponaria</name>
    <name type="common">Soap bark tree</name>
    <dbReference type="NCBI Taxonomy" id="32244"/>
    <lineage>
        <taxon>Eukaryota</taxon>
        <taxon>Viridiplantae</taxon>
        <taxon>Streptophyta</taxon>
        <taxon>Embryophyta</taxon>
        <taxon>Tracheophyta</taxon>
        <taxon>Spermatophyta</taxon>
        <taxon>Magnoliopsida</taxon>
        <taxon>eudicotyledons</taxon>
        <taxon>Gunneridae</taxon>
        <taxon>Pentapetalae</taxon>
        <taxon>rosids</taxon>
        <taxon>fabids</taxon>
        <taxon>Fabales</taxon>
        <taxon>Quillajaceae</taxon>
        <taxon>Quillaja</taxon>
    </lineage>
</organism>
<evidence type="ECO:0000313" key="3">
    <source>
        <dbReference type="EMBL" id="KAJ7961950.1"/>
    </source>
</evidence>
<dbReference type="Pfam" id="PF03556">
    <property type="entry name" value="Cullin_binding"/>
    <property type="match status" value="1"/>
</dbReference>
<dbReference type="InterPro" id="IPR005176">
    <property type="entry name" value="PONY_dom"/>
</dbReference>
<dbReference type="GO" id="GO:0032182">
    <property type="term" value="F:ubiquitin-like protein binding"/>
    <property type="evidence" value="ECO:0007669"/>
    <property type="project" value="TreeGrafter"/>
</dbReference>
<feature type="domain" description="DCUN1" evidence="2">
    <location>
        <begin position="1"/>
        <end position="86"/>
    </location>
</feature>
<name>A0AAD7PPB3_QUISA</name>
<dbReference type="GO" id="GO:0045116">
    <property type="term" value="P:protein neddylation"/>
    <property type="evidence" value="ECO:0007669"/>
    <property type="project" value="TreeGrafter"/>
</dbReference>
<evidence type="ECO:0000259" key="2">
    <source>
        <dbReference type="PROSITE" id="PS51229"/>
    </source>
</evidence>
<protein>
    <recommendedName>
        <fullName evidence="1">Defective in cullin neddylation protein</fullName>
    </recommendedName>
</protein>
<dbReference type="AlphaFoldDB" id="A0AAD7PPB3"/>
<dbReference type="InterPro" id="IPR042460">
    <property type="entry name" value="DCN1-like_PONY"/>
</dbReference>
<dbReference type="PANTHER" id="PTHR12281:SF12">
    <property type="entry name" value="DEFECTIVE IN CULLIN NEDDYLATION PROTEIN"/>
    <property type="match status" value="1"/>
</dbReference>
<dbReference type="Proteomes" id="UP001163823">
    <property type="component" value="Chromosome 7"/>
</dbReference>
<sequence>MRAEKQGHFTLDEWRRGIKALRADTVRRSSNFVDFYTCSFRYCLTEEKQKSIDIESIWELLTLVLGSQFSAQVDLFIKYLKIIVQH</sequence>
<evidence type="ECO:0000313" key="4">
    <source>
        <dbReference type="Proteomes" id="UP001163823"/>
    </source>
</evidence>
<keyword evidence="4" id="KW-1185">Reference proteome</keyword>
<dbReference type="GO" id="GO:0000151">
    <property type="term" value="C:ubiquitin ligase complex"/>
    <property type="evidence" value="ECO:0007669"/>
    <property type="project" value="TreeGrafter"/>
</dbReference>
<dbReference type="EMBL" id="JARAOO010000007">
    <property type="protein sequence ID" value="KAJ7961950.1"/>
    <property type="molecule type" value="Genomic_DNA"/>
</dbReference>
<proteinExistence type="predicted"/>